<dbReference type="FunCoup" id="A0A6J2XEL8">
    <property type="interactions" value="1"/>
</dbReference>
<evidence type="ECO:0000259" key="10">
    <source>
        <dbReference type="Pfam" id="PF26138"/>
    </source>
</evidence>
<feature type="transmembrane region" description="Helical" evidence="8">
    <location>
        <begin position="54"/>
        <end position="79"/>
    </location>
</feature>
<proteinExistence type="inferred from homology"/>
<evidence type="ECO:0000259" key="9">
    <source>
        <dbReference type="Pfam" id="PF13359"/>
    </source>
</evidence>
<protein>
    <submittedName>
        <fullName evidence="12">Protein ALP1-like</fullName>
    </submittedName>
</protein>
<evidence type="ECO:0000256" key="5">
    <source>
        <dbReference type="ARBA" id="ARBA00022723"/>
    </source>
</evidence>
<accession>A0A6J2XEL8</accession>
<keyword evidence="5" id="KW-0479">Metal-binding</keyword>
<dbReference type="GeneID" id="115877384"/>
<feature type="domain" description="DUF8040" evidence="10">
    <location>
        <begin position="122"/>
        <end position="212"/>
    </location>
</feature>
<keyword evidence="8" id="KW-1133">Transmembrane helix</keyword>
<name>A0A6J2XEL8_SITOR</name>
<sequence>MFCILSLYIFFLFFPMCLLFVPRAHLFLFSVCIIFSLYIFFFLFSFLCSILSLYIYFFCFLSCVPFSLCIYFFLFSLFYPNMDEEALLSLAFVLCMYNFTVQSRRRRIRQYKTRPINRGRRGFNYYDQMKLGDPQQFFKYTRMNVAVFEKLLTKVAPVIRRQNRSDGISAEHRLIITLQYLSQGTSMQNLAWTFQIGHTTVHKIIHETCRAIWNVLSPEYLKSPSTAAEWLNISHKFTERWNFPHCVGALDGKHINIRAPARSGSLFYNYKNTFSIVLLAACDSKYCFTLVDIGAYGSQSDGGIFRHSIFGQRREENDLNIPEATTLNGCSTRLPYFLVADEAFPLKSFIMRPYGGRNLTDTQRIFNYRLSRARQVIENTFGILVARWRILQTTINAKIENVDEIVKAVTVLHNHCQIELGNGENGENIYCPQGFVDTDDENGSWRDGQTSLRSVGRLSSNTAQRFLYSIRDSLAQYFISPHGAVAWQNNVINNGRLF</sequence>
<gene>
    <name evidence="12" type="primary">LOC115877384</name>
</gene>
<keyword evidence="6" id="KW-0378">Hydrolase</keyword>
<dbReference type="GO" id="GO:0004518">
    <property type="term" value="F:nuclease activity"/>
    <property type="evidence" value="ECO:0007669"/>
    <property type="project" value="UniProtKB-KW"/>
</dbReference>
<dbReference type="InterPro" id="IPR045249">
    <property type="entry name" value="HARBI1-like"/>
</dbReference>
<evidence type="ECO:0000313" key="12">
    <source>
        <dbReference type="RefSeq" id="XP_030749395.1"/>
    </source>
</evidence>
<evidence type="ECO:0000256" key="8">
    <source>
        <dbReference type="SAM" id="Phobius"/>
    </source>
</evidence>
<dbReference type="InParanoid" id="A0A6J2XEL8"/>
<feature type="domain" description="DDE Tnp4" evidence="9">
    <location>
        <begin position="250"/>
        <end position="414"/>
    </location>
</feature>
<dbReference type="InterPro" id="IPR058353">
    <property type="entry name" value="DUF8040"/>
</dbReference>
<dbReference type="GO" id="GO:0046872">
    <property type="term" value="F:metal ion binding"/>
    <property type="evidence" value="ECO:0007669"/>
    <property type="project" value="UniProtKB-KW"/>
</dbReference>
<comment type="similarity">
    <text evidence="3">Belongs to the HARBI1 family.</text>
</comment>
<dbReference type="Pfam" id="PF13359">
    <property type="entry name" value="DDE_Tnp_4"/>
    <property type="match status" value="1"/>
</dbReference>
<dbReference type="AlphaFoldDB" id="A0A6J2XEL8"/>
<reference evidence="12" key="1">
    <citation type="submission" date="2025-08" db="UniProtKB">
        <authorList>
            <consortium name="RefSeq"/>
        </authorList>
    </citation>
    <scope>IDENTIFICATION</scope>
    <source>
        <tissue evidence="12">Gonads</tissue>
    </source>
</reference>
<feature type="transmembrane region" description="Helical" evidence="8">
    <location>
        <begin position="27"/>
        <end position="47"/>
    </location>
</feature>
<organism evidence="11 12">
    <name type="scientific">Sitophilus oryzae</name>
    <name type="common">Rice weevil</name>
    <name type="synonym">Curculio oryzae</name>
    <dbReference type="NCBI Taxonomy" id="7048"/>
    <lineage>
        <taxon>Eukaryota</taxon>
        <taxon>Metazoa</taxon>
        <taxon>Ecdysozoa</taxon>
        <taxon>Arthropoda</taxon>
        <taxon>Hexapoda</taxon>
        <taxon>Insecta</taxon>
        <taxon>Pterygota</taxon>
        <taxon>Neoptera</taxon>
        <taxon>Endopterygota</taxon>
        <taxon>Coleoptera</taxon>
        <taxon>Polyphaga</taxon>
        <taxon>Cucujiformia</taxon>
        <taxon>Curculionidae</taxon>
        <taxon>Dryophthorinae</taxon>
        <taxon>Sitophilus</taxon>
    </lineage>
</organism>
<evidence type="ECO:0000313" key="11">
    <source>
        <dbReference type="Proteomes" id="UP000504635"/>
    </source>
</evidence>
<dbReference type="GO" id="GO:0005634">
    <property type="term" value="C:nucleus"/>
    <property type="evidence" value="ECO:0007669"/>
    <property type="project" value="UniProtKB-SubCell"/>
</dbReference>
<keyword evidence="7" id="KW-0539">Nucleus</keyword>
<keyword evidence="4" id="KW-0540">Nuclease</keyword>
<keyword evidence="8" id="KW-0812">Transmembrane</keyword>
<dbReference type="OrthoDB" id="6582319at2759"/>
<dbReference type="RefSeq" id="XP_030749395.1">
    <property type="nucleotide sequence ID" value="XM_030893535.1"/>
</dbReference>
<dbReference type="Proteomes" id="UP000504635">
    <property type="component" value="Unplaced"/>
</dbReference>
<evidence type="ECO:0000256" key="1">
    <source>
        <dbReference type="ARBA" id="ARBA00001968"/>
    </source>
</evidence>
<feature type="transmembrane region" description="Helical" evidence="8">
    <location>
        <begin position="5"/>
        <end position="21"/>
    </location>
</feature>
<evidence type="ECO:0000256" key="6">
    <source>
        <dbReference type="ARBA" id="ARBA00022801"/>
    </source>
</evidence>
<dbReference type="PANTHER" id="PTHR22930:SF269">
    <property type="entry name" value="NUCLEASE HARBI1-LIKE PROTEIN"/>
    <property type="match status" value="1"/>
</dbReference>
<dbReference type="Pfam" id="PF26138">
    <property type="entry name" value="DUF8040"/>
    <property type="match status" value="1"/>
</dbReference>
<comment type="cofactor">
    <cofactor evidence="1">
        <name>a divalent metal cation</name>
        <dbReference type="ChEBI" id="CHEBI:60240"/>
    </cofactor>
</comment>
<keyword evidence="11" id="KW-1185">Reference proteome</keyword>
<dbReference type="KEGG" id="soy:115877384"/>
<feature type="transmembrane region" description="Helical" evidence="8">
    <location>
        <begin position="85"/>
        <end position="101"/>
    </location>
</feature>
<dbReference type="GO" id="GO:0016787">
    <property type="term" value="F:hydrolase activity"/>
    <property type="evidence" value="ECO:0007669"/>
    <property type="project" value="UniProtKB-KW"/>
</dbReference>
<evidence type="ECO:0000256" key="7">
    <source>
        <dbReference type="ARBA" id="ARBA00023242"/>
    </source>
</evidence>
<keyword evidence="8" id="KW-0472">Membrane</keyword>
<dbReference type="InterPro" id="IPR027806">
    <property type="entry name" value="HARBI1_dom"/>
</dbReference>
<evidence type="ECO:0000256" key="3">
    <source>
        <dbReference type="ARBA" id="ARBA00006958"/>
    </source>
</evidence>
<dbReference type="PANTHER" id="PTHR22930">
    <property type="match status" value="1"/>
</dbReference>
<comment type="subcellular location">
    <subcellularLocation>
        <location evidence="2">Nucleus</location>
    </subcellularLocation>
</comment>
<evidence type="ECO:0000256" key="4">
    <source>
        <dbReference type="ARBA" id="ARBA00022722"/>
    </source>
</evidence>
<evidence type="ECO:0000256" key="2">
    <source>
        <dbReference type="ARBA" id="ARBA00004123"/>
    </source>
</evidence>